<evidence type="ECO:0000313" key="8">
    <source>
        <dbReference type="EMBL" id="SSA36951.1"/>
    </source>
</evidence>
<name>A0A2Y8ZXB0_9MICO</name>
<dbReference type="PANTHER" id="PTHR30448:SF0">
    <property type="entry name" value="RNASE ADAPTER PROTEIN RAPZ"/>
    <property type="match status" value="1"/>
</dbReference>
<feature type="region of interest" description="Disordered" evidence="5">
    <location>
        <begin position="1"/>
        <end position="25"/>
    </location>
</feature>
<dbReference type="PANTHER" id="PTHR30448">
    <property type="entry name" value="RNASE ADAPTER PROTEIN RAPZ"/>
    <property type="match status" value="1"/>
</dbReference>
<dbReference type="SUPFAM" id="SSF52540">
    <property type="entry name" value="P-loop containing nucleoside triphosphate hydrolases"/>
    <property type="match status" value="1"/>
</dbReference>
<feature type="binding site" evidence="4">
    <location>
        <begin position="46"/>
        <end position="53"/>
    </location>
    <ligand>
        <name>ATP</name>
        <dbReference type="ChEBI" id="CHEBI:30616"/>
    </ligand>
</feature>
<gene>
    <name evidence="8" type="ORF">SAMN05216184_101610</name>
</gene>
<feature type="domain" description="RapZ C-terminal" evidence="7">
    <location>
        <begin position="201"/>
        <end position="319"/>
    </location>
</feature>
<evidence type="ECO:0000313" key="9">
    <source>
        <dbReference type="Proteomes" id="UP000250222"/>
    </source>
</evidence>
<dbReference type="GO" id="GO:0005524">
    <property type="term" value="F:ATP binding"/>
    <property type="evidence" value="ECO:0007669"/>
    <property type="project" value="UniProtKB-UniRule"/>
</dbReference>
<protein>
    <submittedName>
        <fullName evidence="8">UPF0042 nucleotide-binding protein</fullName>
    </submittedName>
</protein>
<feature type="compositionally biased region" description="Polar residues" evidence="5">
    <location>
        <begin position="1"/>
        <end position="17"/>
    </location>
</feature>
<dbReference type="GO" id="GO:0005525">
    <property type="term" value="F:GTP binding"/>
    <property type="evidence" value="ECO:0007669"/>
    <property type="project" value="UniProtKB-UniRule"/>
</dbReference>
<dbReference type="Pfam" id="PF22740">
    <property type="entry name" value="PapZ_C"/>
    <property type="match status" value="1"/>
</dbReference>
<dbReference type="Gene3D" id="3.40.50.300">
    <property type="entry name" value="P-loop containing nucleotide triphosphate hydrolases"/>
    <property type="match status" value="1"/>
</dbReference>
<evidence type="ECO:0000259" key="6">
    <source>
        <dbReference type="Pfam" id="PF03668"/>
    </source>
</evidence>
<dbReference type="EMBL" id="UETB01000001">
    <property type="protein sequence ID" value="SSA36951.1"/>
    <property type="molecule type" value="Genomic_DNA"/>
</dbReference>
<keyword evidence="3 4" id="KW-0342">GTP-binding</keyword>
<accession>A0A2Y8ZXB0</accession>
<feature type="domain" description="RapZ-like N-terminal" evidence="6">
    <location>
        <begin position="40"/>
        <end position="192"/>
    </location>
</feature>
<dbReference type="Pfam" id="PF03668">
    <property type="entry name" value="RapZ-like_N"/>
    <property type="match status" value="1"/>
</dbReference>
<evidence type="ECO:0000256" key="2">
    <source>
        <dbReference type="ARBA" id="ARBA00022840"/>
    </source>
</evidence>
<dbReference type="NCBIfam" id="NF003828">
    <property type="entry name" value="PRK05416.1"/>
    <property type="match status" value="1"/>
</dbReference>
<evidence type="ECO:0000259" key="7">
    <source>
        <dbReference type="Pfam" id="PF22740"/>
    </source>
</evidence>
<evidence type="ECO:0000256" key="4">
    <source>
        <dbReference type="HAMAP-Rule" id="MF_00636"/>
    </source>
</evidence>
<dbReference type="PIRSF" id="PIRSF005052">
    <property type="entry name" value="P-loopkin"/>
    <property type="match status" value="1"/>
</dbReference>
<keyword evidence="9" id="KW-1185">Reference proteome</keyword>
<dbReference type="InterPro" id="IPR005337">
    <property type="entry name" value="RapZ-like"/>
</dbReference>
<dbReference type="HAMAP" id="MF_00636">
    <property type="entry name" value="RapZ_like"/>
    <property type="match status" value="1"/>
</dbReference>
<dbReference type="InterPro" id="IPR027417">
    <property type="entry name" value="P-loop_NTPase"/>
</dbReference>
<feature type="binding site" evidence="4">
    <location>
        <begin position="97"/>
        <end position="100"/>
    </location>
    <ligand>
        <name>GTP</name>
        <dbReference type="ChEBI" id="CHEBI:37565"/>
    </ligand>
</feature>
<dbReference type="AlphaFoldDB" id="A0A2Y8ZXB0"/>
<evidence type="ECO:0000256" key="5">
    <source>
        <dbReference type="SAM" id="MobiDB-lite"/>
    </source>
</evidence>
<keyword evidence="2 4" id="KW-0067">ATP-binding</keyword>
<keyword evidence="1 4" id="KW-0547">Nucleotide-binding</keyword>
<evidence type="ECO:0000256" key="1">
    <source>
        <dbReference type="ARBA" id="ARBA00022741"/>
    </source>
</evidence>
<dbReference type="InterPro" id="IPR053931">
    <property type="entry name" value="RapZ_C"/>
</dbReference>
<reference evidence="8 9" key="1">
    <citation type="submission" date="2016-10" db="EMBL/GenBank/DDBJ databases">
        <authorList>
            <person name="Cai Z."/>
        </authorList>
    </citation>
    <scope>NUCLEOTIDE SEQUENCE [LARGE SCALE GENOMIC DNA]</scope>
    <source>
        <strain evidence="8 9">CGMCC 1.10826</strain>
    </source>
</reference>
<dbReference type="RefSeq" id="WP_110851331.1">
    <property type="nucleotide sequence ID" value="NZ_QKLZ01000001.1"/>
</dbReference>
<dbReference type="InterPro" id="IPR053930">
    <property type="entry name" value="RapZ-like_N"/>
</dbReference>
<proteinExistence type="inferred from homology"/>
<dbReference type="OrthoDB" id="9784461at2"/>
<organism evidence="8 9">
    <name type="scientific">Georgenia satyanarayanai</name>
    <dbReference type="NCBI Taxonomy" id="860221"/>
    <lineage>
        <taxon>Bacteria</taxon>
        <taxon>Bacillati</taxon>
        <taxon>Actinomycetota</taxon>
        <taxon>Actinomycetes</taxon>
        <taxon>Micrococcales</taxon>
        <taxon>Bogoriellaceae</taxon>
        <taxon>Georgenia</taxon>
    </lineage>
</organism>
<dbReference type="Proteomes" id="UP000250222">
    <property type="component" value="Unassembled WGS sequence"/>
</dbReference>
<evidence type="ECO:0000256" key="3">
    <source>
        <dbReference type="ARBA" id="ARBA00023134"/>
    </source>
</evidence>
<sequence length="322" mass="35856">MSTSGGQRPDTGEQSAPPTVPEGIPLLEAETAPPEADRRELLIITGMSGAGRTRVANTLEDMDWFVVDNLPPRMLEPLARLMTASGGGVKRLAAVVDVRSGEFFAELLSVLDDLRRHGLDYRILFLEADDAELVRRYEQVRRAHPLQGDGRILDGIAEERELLSELRRRADSIIDTTKFSPYDLARHIRQRVGEAGTQPVQITLVSFGFKHGLPLDADHVVDVRFLSNPYWVTELRHLSGKDEAVNRYVLDQPGAQEFIDRYVETLEPAIAGYERELKHNVTIAVGCTGGRHRSVAVSEAIAEGLRSRGLQVRNLHRDVGRE</sequence>